<dbReference type="Pfam" id="PF00589">
    <property type="entry name" value="Phage_integrase"/>
    <property type="match status" value="1"/>
</dbReference>
<protein>
    <recommendedName>
        <fullName evidence="2">Tyr recombinase domain-containing protein</fullName>
    </recommendedName>
</protein>
<name>X1VJC9_9ZZZZ</name>
<dbReference type="InterPro" id="IPR002104">
    <property type="entry name" value="Integrase_catalytic"/>
</dbReference>
<keyword evidence="1" id="KW-0233">DNA recombination</keyword>
<feature type="non-terminal residue" evidence="3">
    <location>
        <position position="1"/>
    </location>
</feature>
<dbReference type="GO" id="GO:0003677">
    <property type="term" value="F:DNA binding"/>
    <property type="evidence" value="ECO:0007669"/>
    <property type="project" value="InterPro"/>
</dbReference>
<reference evidence="3" key="1">
    <citation type="journal article" date="2014" name="Front. Microbiol.">
        <title>High frequency of phylogenetically diverse reductive dehalogenase-homologous genes in deep subseafloor sedimentary metagenomes.</title>
        <authorList>
            <person name="Kawai M."/>
            <person name="Futagami T."/>
            <person name="Toyoda A."/>
            <person name="Takaki Y."/>
            <person name="Nishi S."/>
            <person name="Hori S."/>
            <person name="Arai W."/>
            <person name="Tsubouchi T."/>
            <person name="Morono Y."/>
            <person name="Uchiyama I."/>
            <person name="Ito T."/>
            <person name="Fujiyama A."/>
            <person name="Inagaki F."/>
            <person name="Takami H."/>
        </authorList>
    </citation>
    <scope>NUCLEOTIDE SEQUENCE</scope>
    <source>
        <strain evidence="3">Expedition CK06-06</strain>
    </source>
</reference>
<dbReference type="PROSITE" id="PS51898">
    <property type="entry name" value="TYR_RECOMBINASE"/>
    <property type="match status" value="1"/>
</dbReference>
<evidence type="ECO:0000313" key="3">
    <source>
        <dbReference type="EMBL" id="GAJ07905.1"/>
    </source>
</evidence>
<dbReference type="GO" id="GO:0006310">
    <property type="term" value="P:DNA recombination"/>
    <property type="evidence" value="ECO:0007669"/>
    <property type="project" value="UniProtKB-KW"/>
</dbReference>
<accession>X1VJC9</accession>
<dbReference type="EMBL" id="BARW01027982">
    <property type="protein sequence ID" value="GAJ07905.1"/>
    <property type="molecule type" value="Genomic_DNA"/>
</dbReference>
<dbReference type="InterPro" id="IPR011010">
    <property type="entry name" value="DNA_brk_join_enz"/>
</dbReference>
<organism evidence="3">
    <name type="scientific">marine sediment metagenome</name>
    <dbReference type="NCBI Taxonomy" id="412755"/>
    <lineage>
        <taxon>unclassified sequences</taxon>
        <taxon>metagenomes</taxon>
        <taxon>ecological metagenomes</taxon>
    </lineage>
</organism>
<sequence length="56" mass="6359">VHPHMLRHTFATRIVRKSSTAIAQQLLGHRYLSSTQVYVNPSQDDLAEAIEQLDSK</sequence>
<dbReference type="InterPro" id="IPR013762">
    <property type="entry name" value="Integrase-like_cat_sf"/>
</dbReference>
<gene>
    <name evidence="3" type="ORF">S12H4_45276</name>
</gene>
<feature type="domain" description="Tyr recombinase" evidence="2">
    <location>
        <begin position="1"/>
        <end position="51"/>
    </location>
</feature>
<proteinExistence type="predicted"/>
<dbReference type="SUPFAM" id="SSF56349">
    <property type="entry name" value="DNA breaking-rejoining enzymes"/>
    <property type="match status" value="1"/>
</dbReference>
<dbReference type="GO" id="GO:0015074">
    <property type="term" value="P:DNA integration"/>
    <property type="evidence" value="ECO:0007669"/>
    <property type="project" value="InterPro"/>
</dbReference>
<dbReference type="Gene3D" id="1.10.443.10">
    <property type="entry name" value="Intergrase catalytic core"/>
    <property type="match status" value="1"/>
</dbReference>
<comment type="caution">
    <text evidence="3">The sequence shown here is derived from an EMBL/GenBank/DDBJ whole genome shotgun (WGS) entry which is preliminary data.</text>
</comment>
<evidence type="ECO:0000256" key="1">
    <source>
        <dbReference type="ARBA" id="ARBA00023172"/>
    </source>
</evidence>
<dbReference type="AlphaFoldDB" id="X1VJC9"/>
<evidence type="ECO:0000259" key="2">
    <source>
        <dbReference type="PROSITE" id="PS51898"/>
    </source>
</evidence>